<evidence type="ECO:0000256" key="1">
    <source>
        <dbReference type="SAM" id="MobiDB-lite"/>
    </source>
</evidence>
<dbReference type="KEGG" id="psq:PUNSTDRAFT_128712"/>
<protein>
    <recommendedName>
        <fullName evidence="3">DUF6533 domain-containing protein</fullName>
    </recommendedName>
</protein>
<keyword evidence="2" id="KW-0472">Membrane</keyword>
<keyword evidence="5" id="KW-1185">Reference proteome</keyword>
<dbReference type="Proteomes" id="UP000054196">
    <property type="component" value="Unassembled WGS sequence"/>
</dbReference>
<feature type="transmembrane region" description="Helical" evidence="2">
    <location>
        <begin position="156"/>
        <end position="180"/>
    </location>
</feature>
<feature type="transmembrane region" description="Helical" evidence="2">
    <location>
        <begin position="51"/>
        <end position="70"/>
    </location>
</feature>
<feature type="transmembrane region" description="Helical" evidence="2">
    <location>
        <begin position="115"/>
        <end position="136"/>
    </location>
</feature>
<name>R7S180_PUNST</name>
<accession>R7S180</accession>
<dbReference type="Pfam" id="PF20151">
    <property type="entry name" value="DUF6533"/>
    <property type="match status" value="1"/>
</dbReference>
<keyword evidence="2" id="KW-0812">Transmembrane</keyword>
<feature type="transmembrane region" description="Helical" evidence="2">
    <location>
        <begin position="201"/>
        <end position="221"/>
    </location>
</feature>
<feature type="transmembrane region" description="Helical" evidence="2">
    <location>
        <begin position="82"/>
        <end position="103"/>
    </location>
</feature>
<proteinExistence type="predicted"/>
<dbReference type="RefSeq" id="XP_007389204.1">
    <property type="nucleotide sequence ID" value="XM_007389142.1"/>
</dbReference>
<feature type="compositionally biased region" description="Polar residues" evidence="1">
    <location>
        <begin position="381"/>
        <end position="394"/>
    </location>
</feature>
<feature type="region of interest" description="Disordered" evidence="1">
    <location>
        <begin position="319"/>
        <end position="405"/>
    </location>
</feature>
<dbReference type="OrthoDB" id="2637653at2759"/>
<dbReference type="GeneID" id="18878171"/>
<feature type="domain" description="DUF6533" evidence="3">
    <location>
        <begin position="18"/>
        <end position="62"/>
    </location>
</feature>
<evidence type="ECO:0000256" key="2">
    <source>
        <dbReference type="SAM" id="Phobius"/>
    </source>
</evidence>
<dbReference type="HOGENOM" id="CLU_778816_0_0_1"/>
<evidence type="ECO:0000313" key="4">
    <source>
        <dbReference type="EMBL" id="EIN03547.1"/>
    </source>
</evidence>
<dbReference type="eggNOG" id="ENOG502T6VP">
    <property type="taxonomic scope" value="Eukaryota"/>
</dbReference>
<reference evidence="5" key="1">
    <citation type="journal article" date="2012" name="Science">
        <title>The Paleozoic origin of enzymatic lignin decomposition reconstructed from 31 fungal genomes.</title>
        <authorList>
            <person name="Floudas D."/>
            <person name="Binder M."/>
            <person name="Riley R."/>
            <person name="Barry K."/>
            <person name="Blanchette R.A."/>
            <person name="Henrissat B."/>
            <person name="Martinez A.T."/>
            <person name="Otillar R."/>
            <person name="Spatafora J.W."/>
            <person name="Yadav J.S."/>
            <person name="Aerts A."/>
            <person name="Benoit I."/>
            <person name="Boyd A."/>
            <person name="Carlson A."/>
            <person name="Copeland A."/>
            <person name="Coutinho P.M."/>
            <person name="de Vries R.P."/>
            <person name="Ferreira P."/>
            <person name="Findley K."/>
            <person name="Foster B."/>
            <person name="Gaskell J."/>
            <person name="Glotzer D."/>
            <person name="Gorecki P."/>
            <person name="Heitman J."/>
            <person name="Hesse C."/>
            <person name="Hori C."/>
            <person name="Igarashi K."/>
            <person name="Jurgens J.A."/>
            <person name="Kallen N."/>
            <person name="Kersten P."/>
            <person name="Kohler A."/>
            <person name="Kuees U."/>
            <person name="Kumar T.K.A."/>
            <person name="Kuo A."/>
            <person name="LaButti K."/>
            <person name="Larrondo L.F."/>
            <person name="Lindquist E."/>
            <person name="Ling A."/>
            <person name="Lombard V."/>
            <person name="Lucas S."/>
            <person name="Lundell T."/>
            <person name="Martin R."/>
            <person name="McLaughlin D.J."/>
            <person name="Morgenstern I."/>
            <person name="Morin E."/>
            <person name="Murat C."/>
            <person name="Nagy L.G."/>
            <person name="Nolan M."/>
            <person name="Ohm R.A."/>
            <person name="Patyshakuliyeva A."/>
            <person name="Rokas A."/>
            <person name="Ruiz-Duenas F.J."/>
            <person name="Sabat G."/>
            <person name="Salamov A."/>
            <person name="Samejima M."/>
            <person name="Schmutz J."/>
            <person name="Slot J.C."/>
            <person name="St John F."/>
            <person name="Stenlid J."/>
            <person name="Sun H."/>
            <person name="Sun S."/>
            <person name="Syed K."/>
            <person name="Tsang A."/>
            <person name="Wiebenga A."/>
            <person name="Young D."/>
            <person name="Pisabarro A."/>
            <person name="Eastwood D.C."/>
            <person name="Martin F."/>
            <person name="Cullen D."/>
            <person name="Grigoriev I.V."/>
            <person name="Hibbett D.S."/>
        </authorList>
    </citation>
    <scope>NUCLEOTIDE SEQUENCE [LARGE SCALE GENOMIC DNA]</scope>
    <source>
        <strain evidence="5">HHB-11173 SS5</strain>
    </source>
</reference>
<sequence>MTALEQHRWAERIVDSSTLAAFTFLVWQTLTSLDEEVEWIWSKPRWSWTKWIFLSARYMAILVLFIEVIGDRVRAALPSCPAWFAWQGVALQFSLGAVDLLLMIRVYALYNRSLLIVRVLTFLWISAQGAMSWALATSIPDYEYTRRCVITKTPLAILWFAIGTLIFQSALFLLTAYKFVVAARAGWGRTALMALLMRDGTWAYALVFMVITLHHILVVVLRDNVNSIVYPWMISISSFSGCRIVLNMHTLDDSSADSSDPLSRYRIRARSHHRPRRVATHTNQLTTLDAAATSAYFTTMGQGIMLTTFTRPDFASIEEDDLDEDSDGPSSSLPLPKPSGTTLVSRRTPFPQRTDDRDDAGSMVFSPRHDSYEDMREEYDMSTTAAGSASQPGSVLSHDGPRPFP</sequence>
<dbReference type="EMBL" id="JH687561">
    <property type="protein sequence ID" value="EIN03547.1"/>
    <property type="molecule type" value="Genomic_DNA"/>
</dbReference>
<evidence type="ECO:0000259" key="3">
    <source>
        <dbReference type="Pfam" id="PF20151"/>
    </source>
</evidence>
<organism evidence="4 5">
    <name type="scientific">Punctularia strigosozonata (strain HHB-11173)</name>
    <name type="common">White-rot fungus</name>
    <dbReference type="NCBI Taxonomy" id="741275"/>
    <lineage>
        <taxon>Eukaryota</taxon>
        <taxon>Fungi</taxon>
        <taxon>Dikarya</taxon>
        <taxon>Basidiomycota</taxon>
        <taxon>Agaricomycotina</taxon>
        <taxon>Agaricomycetes</taxon>
        <taxon>Corticiales</taxon>
        <taxon>Punctulariaceae</taxon>
        <taxon>Punctularia</taxon>
    </lineage>
</organism>
<evidence type="ECO:0000313" key="5">
    <source>
        <dbReference type="Proteomes" id="UP000054196"/>
    </source>
</evidence>
<gene>
    <name evidence="4" type="ORF">PUNSTDRAFT_128712</name>
</gene>
<dbReference type="InterPro" id="IPR045340">
    <property type="entry name" value="DUF6533"/>
</dbReference>
<keyword evidence="2" id="KW-1133">Transmembrane helix</keyword>
<dbReference type="AlphaFoldDB" id="R7S180"/>